<dbReference type="Proteomes" id="UP000653308">
    <property type="component" value="Unassembled WGS sequence"/>
</dbReference>
<dbReference type="InterPro" id="IPR016181">
    <property type="entry name" value="Acyl_CoA_acyltransferase"/>
</dbReference>
<keyword evidence="4" id="KW-1185">Reference proteome</keyword>
<dbReference type="PROSITE" id="PS51186">
    <property type="entry name" value="GNAT"/>
    <property type="match status" value="1"/>
</dbReference>
<feature type="region of interest" description="Disordered" evidence="1">
    <location>
        <begin position="14"/>
        <end position="40"/>
    </location>
</feature>
<dbReference type="Pfam" id="PF18014">
    <property type="entry name" value="Acetyltransf_18"/>
    <property type="match status" value="1"/>
</dbReference>
<dbReference type="CDD" id="cd04301">
    <property type="entry name" value="NAT_SF"/>
    <property type="match status" value="1"/>
</dbReference>
<comment type="caution">
    <text evidence="3">The sequence shown here is derived from an EMBL/GenBank/DDBJ whole genome shotgun (WGS) entry which is preliminary data.</text>
</comment>
<dbReference type="EMBL" id="BMWE01000011">
    <property type="protein sequence ID" value="GGY29423.1"/>
    <property type="molecule type" value="Genomic_DNA"/>
</dbReference>
<dbReference type="PANTHER" id="PTHR47237:SF2">
    <property type="entry name" value="BLL4206 PROTEIN"/>
    <property type="match status" value="1"/>
</dbReference>
<dbReference type="Pfam" id="PF13673">
    <property type="entry name" value="Acetyltransf_10"/>
    <property type="match status" value="1"/>
</dbReference>
<dbReference type="InterPro" id="IPR000182">
    <property type="entry name" value="GNAT_dom"/>
</dbReference>
<feature type="region of interest" description="Disordered" evidence="1">
    <location>
        <begin position="85"/>
        <end position="104"/>
    </location>
</feature>
<feature type="compositionally biased region" description="Polar residues" evidence="1">
    <location>
        <begin position="94"/>
        <end position="104"/>
    </location>
</feature>
<feature type="domain" description="N-acetyltransferase" evidence="2">
    <location>
        <begin position="111"/>
        <end position="266"/>
    </location>
</feature>
<evidence type="ECO:0000313" key="4">
    <source>
        <dbReference type="Proteomes" id="UP000653308"/>
    </source>
</evidence>
<evidence type="ECO:0000256" key="1">
    <source>
        <dbReference type="SAM" id="MobiDB-lite"/>
    </source>
</evidence>
<dbReference type="InterPro" id="IPR041496">
    <property type="entry name" value="YitH/HolE_GNAT"/>
</dbReference>
<organism evidence="3 4">
    <name type="scientific">Streptomyces djakartensis</name>
    <dbReference type="NCBI Taxonomy" id="68193"/>
    <lineage>
        <taxon>Bacteria</taxon>
        <taxon>Bacillati</taxon>
        <taxon>Actinomycetota</taxon>
        <taxon>Actinomycetes</taxon>
        <taxon>Kitasatosporales</taxon>
        <taxon>Streptomycetaceae</taxon>
        <taxon>Streptomyces</taxon>
    </lineage>
</organism>
<dbReference type="SUPFAM" id="SSF55729">
    <property type="entry name" value="Acyl-CoA N-acyltransferases (Nat)"/>
    <property type="match status" value="1"/>
</dbReference>
<protein>
    <recommendedName>
        <fullName evidence="2">N-acetyltransferase domain-containing protein</fullName>
    </recommendedName>
</protein>
<proteinExistence type="predicted"/>
<gene>
    <name evidence="3" type="ORF">GCM10010384_40620</name>
</gene>
<evidence type="ECO:0000259" key="2">
    <source>
        <dbReference type="PROSITE" id="PS51186"/>
    </source>
</evidence>
<name>A0ABQ2ZY08_9ACTN</name>
<dbReference type="Gene3D" id="3.40.630.30">
    <property type="match status" value="1"/>
</dbReference>
<dbReference type="InterPro" id="IPR052729">
    <property type="entry name" value="Acyl/Acetyltrans_Enzymes"/>
</dbReference>
<sequence>MTLAACRLALHGIDNGQGTSPDANRSRPYRPPLCTQVPPSFLTNASATRTVSMARGEAAPVFHVKRPAGVDPLCGWLRLAKSSHASRERGGRQGASSDSLTRVPTPSLASLPIRRLTLRDLAACADLSEDRGWPREEHKWGFLLTAGKGYGIDAPEGGLVSACVVTEYGSAEHPDLAAIGMVLVAERHARQGVGRRLMRHVVSAMGTTPLTLHATPYGRPLYEELGFKATGRAEMVRGHLTADGPHPTVVTRAATAEDLTAILRLDEEVFGVDRTHIVTRLPAFADQLRVAEEGGRIIGYAAAWPNMDTHVVGPLIARDTPVAQALIGSLAAHTDRPLRTDIDVRHTELLIWLKERGLVSAGFNAVMSYGITELPGDWSRRFAPVTVAAG</sequence>
<dbReference type="Gene3D" id="3.40.630.90">
    <property type="match status" value="1"/>
</dbReference>
<evidence type="ECO:0000313" key="3">
    <source>
        <dbReference type="EMBL" id="GGY29423.1"/>
    </source>
</evidence>
<dbReference type="PANTHER" id="PTHR47237">
    <property type="entry name" value="SLL0310 PROTEIN"/>
    <property type="match status" value="1"/>
</dbReference>
<reference evidence="4" key="1">
    <citation type="journal article" date="2019" name="Int. J. Syst. Evol. Microbiol.">
        <title>The Global Catalogue of Microorganisms (GCM) 10K type strain sequencing project: providing services to taxonomists for standard genome sequencing and annotation.</title>
        <authorList>
            <consortium name="The Broad Institute Genomics Platform"/>
            <consortium name="The Broad Institute Genome Sequencing Center for Infectious Disease"/>
            <person name="Wu L."/>
            <person name="Ma J."/>
        </authorList>
    </citation>
    <scope>NUCLEOTIDE SEQUENCE [LARGE SCALE GENOMIC DNA]</scope>
    <source>
        <strain evidence="4">JCM 4957</strain>
    </source>
</reference>
<accession>A0ABQ2ZY08</accession>